<dbReference type="HOGENOM" id="CLU_027853_4_0_2"/>
<dbReference type="STRING" id="926571.NVIE_013150"/>
<accession>A0A060HJU9</accession>
<evidence type="ECO:0000313" key="4">
    <source>
        <dbReference type="Proteomes" id="UP000027093"/>
    </source>
</evidence>
<proteinExistence type="predicted"/>
<evidence type="ECO:0000256" key="1">
    <source>
        <dbReference type="ARBA" id="ARBA00023002"/>
    </source>
</evidence>
<dbReference type="Proteomes" id="UP000027093">
    <property type="component" value="Chromosome"/>
</dbReference>
<dbReference type="AlphaFoldDB" id="A0A060HJU9"/>
<dbReference type="PANTHER" id="PTHR43244:SF1">
    <property type="entry name" value="5,10-METHYLENETETRAHYDROMETHANOPTERIN REDUCTASE"/>
    <property type="match status" value="1"/>
</dbReference>
<keyword evidence="1" id="KW-0560">Oxidoreductase</keyword>
<dbReference type="InterPro" id="IPR036661">
    <property type="entry name" value="Luciferase-like_sf"/>
</dbReference>
<keyword evidence="4" id="KW-1185">Reference proteome</keyword>
<gene>
    <name evidence="3" type="ORF">NVIE_013150</name>
</gene>
<dbReference type="SUPFAM" id="SSF51679">
    <property type="entry name" value="Bacterial luciferase-like"/>
    <property type="match status" value="1"/>
</dbReference>
<dbReference type="Pfam" id="PF00296">
    <property type="entry name" value="Bac_luciferase"/>
    <property type="match status" value="1"/>
</dbReference>
<dbReference type="InterPro" id="IPR011251">
    <property type="entry name" value="Luciferase-like_dom"/>
</dbReference>
<reference evidence="3 4" key="1">
    <citation type="journal article" date="2014" name="Int. J. Syst. Evol. Microbiol.">
        <title>Nitrososphaera viennensis gen. nov., sp. nov., an aerobic and mesophilic, ammonia-oxidizing archaeon from soil and a member of the archaeal phylum Thaumarchaeota.</title>
        <authorList>
            <person name="Stieglmeier M."/>
            <person name="Klingl A."/>
            <person name="Alves R.J."/>
            <person name="Rittmann S.K."/>
            <person name="Melcher M."/>
            <person name="Leisch N."/>
            <person name="Schleper C."/>
        </authorList>
    </citation>
    <scope>NUCLEOTIDE SEQUENCE [LARGE SCALE GENOMIC DNA]</scope>
    <source>
        <strain evidence="3">EN76</strain>
    </source>
</reference>
<dbReference type="CDD" id="cd01097">
    <property type="entry name" value="Tetrahydromethanopterin_reductase"/>
    <property type="match status" value="1"/>
</dbReference>
<dbReference type="KEGG" id="nvn:NVIE_013150"/>
<evidence type="ECO:0000259" key="2">
    <source>
        <dbReference type="Pfam" id="PF00296"/>
    </source>
</evidence>
<organism evidence="3 4">
    <name type="scientific">Nitrososphaera viennensis EN76</name>
    <dbReference type="NCBI Taxonomy" id="926571"/>
    <lineage>
        <taxon>Archaea</taxon>
        <taxon>Nitrososphaerota</taxon>
        <taxon>Nitrososphaeria</taxon>
        <taxon>Nitrososphaerales</taxon>
        <taxon>Nitrososphaeraceae</taxon>
        <taxon>Nitrososphaera</taxon>
    </lineage>
</organism>
<feature type="domain" description="Luciferase-like" evidence="2">
    <location>
        <begin position="20"/>
        <end position="308"/>
    </location>
</feature>
<name>A0A060HJU9_9ARCH</name>
<dbReference type="InterPro" id="IPR019945">
    <property type="entry name" value="F420_G6P_DH-rel"/>
</dbReference>
<dbReference type="GO" id="GO:0016705">
    <property type="term" value="F:oxidoreductase activity, acting on paired donors, with incorporation or reduction of molecular oxygen"/>
    <property type="evidence" value="ECO:0007669"/>
    <property type="project" value="InterPro"/>
</dbReference>
<dbReference type="InterPro" id="IPR050564">
    <property type="entry name" value="F420-G6PD/mer"/>
</dbReference>
<protein>
    <submittedName>
        <fullName evidence="3">Putative coenzyme F420-dependent glucose-6-phosphate dehydrogenase</fullName>
    </submittedName>
</protein>
<dbReference type="NCBIfam" id="TIGR03557">
    <property type="entry name" value="F420_G6P_family"/>
    <property type="match status" value="1"/>
</dbReference>
<dbReference type="PANTHER" id="PTHR43244">
    <property type="match status" value="1"/>
</dbReference>
<evidence type="ECO:0000313" key="3">
    <source>
        <dbReference type="EMBL" id="AIC15550.1"/>
    </source>
</evidence>
<dbReference type="Gene3D" id="3.20.20.30">
    <property type="entry name" value="Luciferase-like domain"/>
    <property type="match status" value="1"/>
</dbReference>
<dbReference type="EMBL" id="CP007536">
    <property type="protein sequence ID" value="AIC15550.1"/>
    <property type="molecule type" value="Genomic_DNA"/>
</dbReference>
<sequence length="347" mass="38077">MPSCPGEMVRISFMVAHEQVNSRDLLKDVALMEENGLERCWSSDHYMPWWHTGASGGATWPWLGAALARTDDIQVGTSVTAPILRYNPAIVAQVFATLDSMFPGRTFLTVGTGESLNEVPTGNPWPPYPERLGRLKEAMHIIKRLGSEDWVDFEGTYYTMKKSNLYTKPETKIPLYVAALGSQSAELAGSEGDGLVTNELNPNLIKERLLPAFERGARQAGKDPDSMLKAVLMPASYDEDRQKALEAIGYWKGAAIKAFFDVNYPDPRDIEENGQAVGNDTLEKTMLVISSAEEGIKKLQKYADLGFTDIILVNSSPDRARFIELVAGQIAPAFEGAAGEPVTTTEA</sequence>